<gene>
    <name evidence="13" type="ORF">FME351_LOCUS13272</name>
    <name evidence="12" type="ORF">GRG538_LOCUS7849</name>
    <name evidence="15" type="ORF">HFQ381_LOCUS18296</name>
    <name evidence="14" type="ORF">KIK155_LOCUS23007</name>
    <name evidence="11" type="ORF">LUA448_LOCUS13888</name>
    <name evidence="10" type="ORF">TIS948_LOCUS5874</name>
    <name evidence="17" type="ORF">TOA249_LOCUS21349</name>
    <name evidence="16" type="ORF">TSG867_LOCUS14682</name>
</gene>
<evidence type="ECO:0000313" key="10">
    <source>
        <dbReference type="EMBL" id="CAF3083882.1"/>
    </source>
</evidence>
<evidence type="ECO:0000256" key="8">
    <source>
        <dbReference type="RuleBase" id="RU003801"/>
    </source>
</evidence>
<dbReference type="EMBL" id="CAJNYD010001712">
    <property type="protein sequence ID" value="CAF3360291.1"/>
    <property type="molecule type" value="Genomic_DNA"/>
</dbReference>
<feature type="active site" description="Proton acceptor" evidence="7">
    <location>
        <position position="367"/>
    </location>
</feature>
<dbReference type="Pfam" id="PF00755">
    <property type="entry name" value="Carn_acyltransf"/>
    <property type="match status" value="1"/>
</dbReference>
<dbReference type="EMBL" id="CAJNYU010001570">
    <property type="protein sequence ID" value="CAF3449221.1"/>
    <property type="molecule type" value="Genomic_DNA"/>
</dbReference>
<keyword evidence="4 8" id="KW-0012">Acyltransferase</keyword>
<dbReference type="Proteomes" id="UP000663838">
    <property type="component" value="Unassembled WGS sequence"/>
</dbReference>
<evidence type="ECO:0000259" key="9">
    <source>
        <dbReference type="Pfam" id="PF00755"/>
    </source>
</evidence>
<evidence type="ECO:0000313" key="18">
    <source>
        <dbReference type="Proteomes" id="UP000663838"/>
    </source>
</evidence>
<dbReference type="PANTHER" id="PTHR22589:SF14">
    <property type="entry name" value="CHOLINE O-ACETYLTRANSFERASE"/>
    <property type="match status" value="1"/>
</dbReference>
<evidence type="ECO:0000256" key="2">
    <source>
        <dbReference type="ARBA" id="ARBA00022679"/>
    </source>
</evidence>
<dbReference type="EMBL" id="CAJNYT010000841">
    <property type="protein sequence ID" value="CAF3377123.1"/>
    <property type="molecule type" value="Genomic_DNA"/>
</dbReference>
<evidence type="ECO:0000256" key="7">
    <source>
        <dbReference type="PIRSR" id="PIRSR600542-1"/>
    </source>
</evidence>
<dbReference type="EMBL" id="CAJOBQ010000827">
    <property type="protein sequence ID" value="CAF4422832.1"/>
    <property type="molecule type" value="Genomic_DNA"/>
</dbReference>
<evidence type="ECO:0000313" key="16">
    <source>
        <dbReference type="EMBL" id="CAF4422832.1"/>
    </source>
</evidence>
<dbReference type="Proteomes" id="UP000663851">
    <property type="component" value="Unassembled WGS sequence"/>
</dbReference>
<dbReference type="InterPro" id="IPR000542">
    <property type="entry name" value="Carn_acyl_trans"/>
</dbReference>
<dbReference type="PROSITE" id="PS00440">
    <property type="entry name" value="ACYLTRANSF_C_2"/>
    <property type="match status" value="1"/>
</dbReference>
<dbReference type="InterPro" id="IPR039551">
    <property type="entry name" value="Cho/carn_acyl_trans"/>
</dbReference>
<dbReference type="PANTHER" id="PTHR22589">
    <property type="entry name" value="CARNITINE O-ACYLTRANSFERASE"/>
    <property type="match status" value="1"/>
</dbReference>
<dbReference type="Proteomes" id="UP000663869">
    <property type="component" value="Unassembled WGS sequence"/>
</dbReference>
<organism evidence="17 18">
    <name type="scientific">Rotaria socialis</name>
    <dbReference type="NCBI Taxonomy" id="392032"/>
    <lineage>
        <taxon>Eukaryota</taxon>
        <taxon>Metazoa</taxon>
        <taxon>Spiralia</taxon>
        <taxon>Gnathifera</taxon>
        <taxon>Rotifera</taxon>
        <taxon>Eurotatoria</taxon>
        <taxon>Bdelloidea</taxon>
        <taxon>Philodinida</taxon>
        <taxon>Philodinidae</taxon>
        <taxon>Rotaria</taxon>
    </lineage>
</organism>
<dbReference type="InterPro" id="IPR042231">
    <property type="entry name" value="Cho/carn_acyl_trans_2"/>
</dbReference>
<accession>A0A821MFL4</accession>
<dbReference type="Proteomes" id="UP000663865">
    <property type="component" value="Unassembled WGS sequence"/>
</dbReference>
<name>A0A821MFL4_9BILA</name>
<dbReference type="Gene3D" id="3.30.559.10">
    <property type="entry name" value="Chloramphenicol acetyltransferase-like domain"/>
    <property type="match status" value="1"/>
</dbReference>
<evidence type="ECO:0000256" key="4">
    <source>
        <dbReference type="ARBA" id="ARBA00023315"/>
    </source>
</evidence>
<dbReference type="GO" id="GO:0043005">
    <property type="term" value="C:neuron projection"/>
    <property type="evidence" value="ECO:0007669"/>
    <property type="project" value="TreeGrafter"/>
</dbReference>
<evidence type="ECO:0000256" key="6">
    <source>
        <dbReference type="ARBA" id="ARBA00040495"/>
    </source>
</evidence>
<dbReference type="EMBL" id="CAJOBO010001405">
    <property type="protein sequence ID" value="CAF4374578.1"/>
    <property type="molecule type" value="Genomic_DNA"/>
</dbReference>
<dbReference type="GO" id="GO:0004102">
    <property type="term" value="F:choline O-acetyltransferase activity"/>
    <property type="evidence" value="ECO:0007669"/>
    <property type="project" value="UniProtKB-EC"/>
</dbReference>
<dbReference type="Proteomes" id="UP000663833">
    <property type="component" value="Unassembled WGS sequence"/>
</dbReference>
<dbReference type="GO" id="GO:0045202">
    <property type="term" value="C:synapse"/>
    <property type="evidence" value="ECO:0007669"/>
    <property type="project" value="GOC"/>
</dbReference>
<dbReference type="PROSITE" id="PS00439">
    <property type="entry name" value="ACYLTRANSF_C_1"/>
    <property type="match status" value="1"/>
</dbReference>
<dbReference type="Proteomes" id="UP000663862">
    <property type="component" value="Unassembled WGS sequence"/>
</dbReference>
<reference evidence="17" key="1">
    <citation type="submission" date="2021-02" db="EMBL/GenBank/DDBJ databases">
        <authorList>
            <person name="Nowell W R."/>
        </authorList>
    </citation>
    <scope>NUCLEOTIDE SEQUENCE</scope>
</reference>
<comment type="similarity">
    <text evidence="1 8">Belongs to the carnitine/choline acetyltransferase family.</text>
</comment>
<dbReference type="InterPro" id="IPR023213">
    <property type="entry name" value="CAT-like_dom_sf"/>
</dbReference>
<keyword evidence="2 8" id="KW-0808">Transferase</keyword>
<dbReference type="GO" id="GO:0005737">
    <property type="term" value="C:cytoplasm"/>
    <property type="evidence" value="ECO:0007669"/>
    <property type="project" value="TreeGrafter"/>
</dbReference>
<evidence type="ECO:0000256" key="1">
    <source>
        <dbReference type="ARBA" id="ARBA00005232"/>
    </source>
</evidence>
<dbReference type="EMBL" id="CAJNXB010000673">
    <property type="protein sequence ID" value="CAF3083882.1"/>
    <property type="molecule type" value="Genomic_DNA"/>
</dbReference>
<dbReference type="EMBL" id="CAJOBS010001834">
    <property type="protein sequence ID" value="CAF4766840.1"/>
    <property type="molecule type" value="Genomic_DNA"/>
</dbReference>
<protein>
    <recommendedName>
        <fullName evidence="6">Choline O-acetyltransferase</fullName>
        <ecNumber evidence="5">2.3.1.6</ecNumber>
    </recommendedName>
</protein>
<dbReference type="SUPFAM" id="SSF52777">
    <property type="entry name" value="CoA-dependent acyltransferases"/>
    <property type="match status" value="2"/>
</dbReference>
<dbReference type="AlphaFoldDB" id="A0A821MFL4"/>
<comment type="caution">
    <text evidence="17">The sequence shown here is derived from an EMBL/GenBank/DDBJ whole genome shotgun (WGS) entry which is preliminary data.</text>
</comment>
<keyword evidence="3" id="KW-0530">Neurotransmitter biosynthesis</keyword>
<evidence type="ECO:0000313" key="15">
    <source>
        <dbReference type="EMBL" id="CAF4374578.1"/>
    </source>
</evidence>
<dbReference type="Gene3D" id="3.30.559.70">
    <property type="entry name" value="Choline/Carnitine o-acyltransferase, domain 2"/>
    <property type="match status" value="1"/>
</dbReference>
<evidence type="ECO:0000313" key="13">
    <source>
        <dbReference type="EMBL" id="CAF3449221.1"/>
    </source>
</evidence>
<dbReference type="OrthoDB" id="240216at2759"/>
<evidence type="ECO:0000313" key="14">
    <source>
        <dbReference type="EMBL" id="CAF3642412.1"/>
    </source>
</evidence>
<evidence type="ECO:0000313" key="11">
    <source>
        <dbReference type="EMBL" id="CAF3360291.1"/>
    </source>
</evidence>
<evidence type="ECO:0000313" key="17">
    <source>
        <dbReference type="EMBL" id="CAF4766840.1"/>
    </source>
</evidence>
<dbReference type="EMBL" id="CAJNYV010004081">
    <property type="protein sequence ID" value="CAF3642412.1"/>
    <property type="molecule type" value="Genomic_DNA"/>
</dbReference>
<dbReference type="Proteomes" id="UP000663872">
    <property type="component" value="Unassembled WGS sequence"/>
</dbReference>
<evidence type="ECO:0000313" key="12">
    <source>
        <dbReference type="EMBL" id="CAF3377123.1"/>
    </source>
</evidence>
<evidence type="ECO:0000256" key="5">
    <source>
        <dbReference type="ARBA" id="ARBA00039091"/>
    </source>
</evidence>
<sequence length="689" mass="79705">MVENLSSQLPTLDKYIGRIKRQQTEDKDCLKWDIEKGLPHLPVPSLDATLTKYLRCLEPIQSRDEFDRTKALVDRFRSSDTNVGQHLQDMLTEHAAKSENYAVDWWLEDMYLANSLSLPINSNPAFVLPQQHFTDTEDYLKFIAKLISGILDYKVLIDARALPIDRATSREKGQPLCMEQYYRLFSCYRMPDVSIDRLLQMRNSKLLYHQGEHVIVAYRNQFFVLNVIVNFTRLDEDDIYTLLRRVVQIADDDPWSTDEVGIYTSLPRRTWAHVRTELMKDALNRDSLDLIERCIFLVCLDQADIPDLDEEEDLVNFNTAVKRDFVSLGEQILHGGKNMLNASNRWYDKTMQFIIGTDGMFGLNYEHSPAEAIAVIQLIEHLFKYIDEKTRERFHRSKSLCELPVPHRLKWNLNQFLRQNISLSKELLQNAIHDFDLYILKFTDYGKEFPKKHNMSPDAFIQMCLQFTYFKMYNKLVSTYESASTRRFHFGRVDNIRANTPEALEWARAMVDESGNISAAEKLRLFRQAMQAQTDLMIQNILGNGMDCHMLALKQIARDNHLPIPDLFLDPSYELSNHFSLSTSQVTTNINDSFICYGAVVPDGYGCSYNVHSDSILFCLSSFSSCSTTNSREFAESLTDTLYEIRDLCTLVQHEQQTIALRRPSYAAKVAAQKFISSTSVESNEHNTV</sequence>
<feature type="domain" description="Choline/carnitine acyltransferase" evidence="9">
    <location>
        <begin position="41"/>
        <end position="639"/>
    </location>
</feature>
<dbReference type="Proteomes" id="UP000663825">
    <property type="component" value="Unassembled WGS sequence"/>
</dbReference>
<proteinExistence type="inferred from homology"/>
<evidence type="ECO:0000256" key="3">
    <source>
        <dbReference type="ARBA" id="ARBA00022979"/>
    </source>
</evidence>
<dbReference type="GO" id="GO:0008292">
    <property type="term" value="P:acetylcholine biosynthetic process"/>
    <property type="evidence" value="ECO:0007669"/>
    <property type="project" value="TreeGrafter"/>
</dbReference>
<dbReference type="GO" id="GO:0007274">
    <property type="term" value="P:neuromuscular synaptic transmission"/>
    <property type="evidence" value="ECO:0007669"/>
    <property type="project" value="TreeGrafter"/>
</dbReference>
<dbReference type="EC" id="2.3.1.6" evidence="5"/>